<keyword evidence="2" id="KW-1185">Reference proteome</keyword>
<dbReference type="AlphaFoldDB" id="A0AAV4X2E0"/>
<accession>A0AAV4X2E0</accession>
<dbReference type="Proteomes" id="UP001054837">
    <property type="component" value="Unassembled WGS sequence"/>
</dbReference>
<proteinExistence type="predicted"/>
<reference evidence="1 2" key="1">
    <citation type="submission" date="2021-06" db="EMBL/GenBank/DDBJ databases">
        <title>Caerostris darwini draft genome.</title>
        <authorList>
            <person name="Kono N."/>
            <person name="Arakawa K."/>
        </authorList>
    </citation>
    <scope>NUCLEOTIDE SEQUENCE [LARGE SCALE GENOMIC DNA]</scope>
</reference>
<organism evidence="1 2">
    <name type="scientific">Caerostris darwini</name>
    <dbReference type="NCBI Taxonomy" id="1538125"/>
    <lineage>
        <taxon>Eukaryota</taxon>
        <taxon>Metazoa</taxon>
        <taxon>Ecdysozoa</taxon>
        <taxon>Arthropoda</taxon>
        <taxon>Chelicerata</taxon>
        <taxon>Arachnida</taxon>
        <taxon>Araneae</taxon>
        <taxon>Araneomorphae</taxon>
        <taxon>Entelegynae</taxon>
        <taxon>Araneoidea</taxon>
        <taxon>Araneidae</taxon>
        <taxon>Caerostris</taxon>
    </lineage>
</organism>
<dbReference type="EMBL" id="BPLQ01015594">
    <property type="protein sequence ID" value="GIY89277.1"/>
    <property type="molecule type" value="Genomic_DNA"/>
</dbReference>
<name>A0AAV4X2E0_9ARAC</name>
<sequence>MCNAAVGVQGALHTNTIEKSPPFYNGNGSLSKGYAGRGVVRFPQSSENVNSHHFNSPVSWEIEICTFVGQIGNSWSCVPEMVQAVHDKAKYRYVFLRCSPTNRF</sequence>
<evidence type="ECO:0000313" key="1">
    <source>
        <dbReference type="EMBL" id="GIY89277.1"/>
    </source>
</evidence>
<protein>
    <submittedName>
        <fullName evidence="1">Uncharacterized protein</fullName>
    </submittedName>
</protein>
<comment type="caution">
    <text evidence="1">The sequence shown here is derived from an EMBL/GenBank/DDBJ whole genome shotgun (WGS) entry which is preliminary data.</text>
</comment>
<evidence type="ECO:0000313" key="2">
    <source>
        <dbReference type="Proteomes" id="UP001054837"/>
    </source>
</evidence>
<gene>
    <name evidence="1" type="ORF">CDAR_59371</name>
</gene>